<dbReference type="SUPFAM" id="SSF48403">
    <property type="entry name" value="Ankyrin repeat"/>
    <property type="match status" value="1"/>
</dbReference>
<dbReference type="InterPro" id="IPR036770">
    <property type="entry name" value="Ankyrin_rpt-contain_sf"/>
</dbReference>
<evidence type="ECO:0000313" key="2">
    <source>
        <dbReference type="Proteomes" id="UP000683360"/>
    </source>
</evidence>
<dbReference type="Proteomes" id="UP000683360">
    <property type="component" value="Unassembled WGS sequence"/>
</dbReference>
<organism evidence="1 2">
    <name type="scientific">Mytilus edulis</name>
    <name type="common">Blue mussel</name>
    <dbReference type="NCBI Taxonomy" id="6550"/>
    <lineage>
        <taxon>Eukaryota</taxon>
        <taxon>Metazoa</taxon>
        <taxon>Spiralia</taxon>
        <taxon>Lophotrochozoa</taxon>
        <taxon>Mollusca</taxon>
        <taxon>Bivalvia</taxon>
        <taxon>Autobranchia</taxon>
        <taxon>Pteriomorphia</taxon>
        <taxon>Mytilida</taxon>
        <taxon>Mytiloidea</taxon>
        <taxon>Mytilidae</taxon>
        <taxon>Mytilinae</taxon>
        <taxon>Mytilus</taxon>
    </lineage>
</organism>
<accession>A0A8S3VJ76</accession>
<comment type="caution">
    <text evidence="1">The sequence shown here is derived from an EMBL/GenBank/DDBJ whole genome shotgun (WGS) entry which is preliminary data.</text>
</comment>
<gene>
    <name evidence="1" type="ORF">MEDL_66363</name>
</gene>
<proteinExistence type="predicted"/>
<sequence length="446" mass="51906">MILPLSQNDDNLKTILTEDALVWSIFEVCLKSKHNFKHTDNEGKNFLHYAAKSGNYFGFEHAYNTLSRHDVMSILTQKDITWKTPVDEIFQAMQKRKTFDPIRIPEGCEITDVFYTKCPKKFETILTNHEMCILKTLFYLYQKEGFEKFNVSELLSVAILMLKVYAKQQFQYVVQNNPQLLYFITEYQGPHIAELLLTKDNALKCDGSFSPLHEIIMNDRNTQSMYYNHDILNKYLTDYSCTMLDWCFDKDGYNLLHRAVMGGNFLGTQFLMIKGMKLLHSSRHGHSALQILFDKAPFLENGVMPLRYSDSSPYQVLQFVSKNSTEELIIDYSSALQFDVTAVFLLENAYRSGPSRRRKIEALLCRPNKRHLSLVHLAAAKGFIGFLKKCVLLFDSDTIMKILDCSDFNKITPYYLARIYKQESVMKWMISIRVPEPNQTWKLKVC</sequence>
<reference evidence="1" key="1">
    <citation type="submission" date="2021-03" db="EMBL/GenBank/DDBJ databases">
        <authorList>
            <person name="Bekaert M."/>
        </authorList>
    </citation>
    <scope>NUCLEOTIDE SEQUENCE</scope>
</reference>
<keyword evidence="2" id="KW-1185">Reference proteome</keyword>
<dbReference type="AlphaFoldDB" id="A0A8S3VJ76"/>
<evidence type="ECO:0000313" key="1">
    <source>
        <dbReference type="EMBL" id="CAG2254871.1"/>
    </source>
</evidence>
<dbReference type="OrthoDB" id="5989012at2759"/>
<dbReference type="Gene3D" id="1.25.40.20">
    <property type="entry name" value="Ankyrin repeat-containing domain"/>
    <property type="match status" value="1"/>
</dbReference>
<protein>
    <submittedName>
        <fullName evidence="1">Uncharacterized protein</fullName>
    </submittedName>
</protein>
<dbReference type="EMBL" id="CAJPWZ010003256">
    <property type="protein sequence ID" value="CAG2254871.1"/>
    <property type="molecule type" value="Genomic_DNA"/>
</dbReference>
<name>A0A8S3VJ76_MYTED</name>